<protein>
    <submittedName>
        <fullName evidence="2">Uncharacterized protein</fullName>
    </submittedName>
</protein>
<gene>
    <name evidence="2" type="ORF">TRICI_000876</name>
</gene>
<proteinExistence type="predicted"/>
<sequence>MDYVNSEKLDVNMGKQVMEKPVFNAFDEHVIPEDVLEEEGKMPKDALEPLAILGLEIIRVRKGQTEDESEVWEVAHRLFPSLRPKEKKHISNDMKLFGYQTKKGQGASFLERLLRRHGYDRRSLMNWVKCIQAPTISEAIEKMKYEEKEWPAFLLRFVFRRNCTNRKECYELLRLFQSEFRRLDKHSQMYLFIKALRATQREVIEFVPRLCEMFVDMAHKDLHNSFTYNQLLWLVSRFGTGWTKREASILCESQKILAQRMAVKGLQLDTKGYIALAFTLRKVAPEKARAFVNIVKTHEYEYSQQELWALDDTKVGQHRFGVFPYREGVAAMQILLARDSLEALSLFDSAPEKKRTPGLWNVLLSRLIELGQLTSELSDFLWKKMKKEKVRIVPNLVRKLMDGYNTNEKVTRLFNDAVQMGCHVNQGLLLKCLEMTGYVDLNKSRILIRNMPWKNRESYNVLLKSESYRHKSNVWKTYTDMRQHGIEPNQSTLESLLRAASDPRIEWDGMFATQRVVVEFKKWVRGAHVDSTDVRDMFKIYPDSKLFHSYIRMLGKAKYHQDLLEILPWMDRIGLQPNKDCLCGLVLYSPNGKYLYQHGQVVGDNQWPSQQDIESYKYYEKIV</sequence>
<dbReference type="VEuPathDB" id="FungiDB:TRICI_000876"/>
<dbReference type="InterPro" id="IPR011990">
    <property type="entry name" value="TPR-like_helical_dom_sf"/>
</dbReference>
<dbReference type="PANTHER" id="PTHR47942">
    <property type="entry name" value="TETRATRICOPEPTIDE REPEAT (TPR)-LIKE SUPERFAMILY PROTEIN-RELATED"/>
    <property type="match status" value="1"/>
</dbReference>
<evidence type="ECO:0000256" key="1">
    <source>
        <dbReference type="ARBA" id="ARBA00022737"/>
    </source>
</evidence>
<dbReference type="OrthoDB" id="4096500at2759"/>
<dbReference type="InterPro" id="IPR051222">
    <property type="entry name" value="PPR/CCM1_RNA-binding"/>
</dbReference>
<keyword evidence="3" id="KW-1185">Reference proteome</keyword>
<organism evidence="2 3">
    <name type="scientific">Trichomonascus ciferrii</name>
    <dbReference type="NCBI Taxonomy" id="44093"/>
    <lineage>
        <taxon>Eukaryota</taxon>
        <taxon>Fungi</taxon>
        <taxon>Dikarya</taxon>
        <taxon>Ascomycota</taxon>
        <taxon>Saccharomycotina</taxon>
        <taxon>Dipodascomycetes</taxon>
        <taxon>Dipodascales</taxon>
        <taxon>Trichomonascaceae</taxon>
        <taxon>Trichomonascus</taxon>
        <taxon>Trichomonascus ciferrii complex</taxon>
    </lineage>
</organism>
<dbReference type="PANTHER" id="PTHR47942:SF63">
    <property type="entry name" value="PENTATRICOPEPTIDE REPEAT-CONTAINING PROTEIN"/>
    <property type="match status" value="1"/>
</dbReference>
<name>A0A642VAW3_9ASCO</name>
<dbReference type="Proteomes" id="UP000761534">
    <property type="component" value="Unassembled WGS sequence"/>
</dbReference>
<keyword evidence="1" id="KW-0677">Repeat</keyword>
<reference evidence="2" key="1">
    <citation type="journal article" date="2019" name="G3 (Bethesda)">
        <title>Genome Assemblies of Two Rare Opportunistic Yeast Pathogens: Diutina rugosa (syn. Candida rugosa) and Trichomonascus ciferrii (syn. Candida ciferrii).</title>
        <authorList>
            <person name="Mixao V."/>
            <person name="Saus E."/>
            <person name="Hansen A.P."/>
            <person name="Lass-Florl C."/>
            <person name="Gabaldon T."/>
        </authorList>
    </citation>
    <scope>NUCLEOTIDE SEQUENCE</scope>
    <source>
        <strain evidence="2">CBS 4856</strain>
    </source>
</reference>
<accession>A0A642VAW3</accession>
<dbReference type="EMBL" id="SWFS01000075">
    <property type="protein sequence ID" value="KAA8916978.1"/>
    <property type="molecule type" value="Genomic_DNA"/>
</dbReference>
<evidence type="ECO:0000313" key="2">
    <source>
        <dbReference type="EMBL" id="KAA8916978.1"/>
    </source>
</evidence>
<evidence type="ECO:0000313" key="3">
    <source>
        <dbReference type="Proteomes" id="UP000761534"/>
    </source>
</evidence>
<dbReference type="AlphaFoldDB" id="A0A642VAW3"/>
<comment type="caution">
    <text evidence="2">The sequence shown here is derived from an EMBL/GenBank/DDBJ whole genome shotgun (WGS) entry which is preliminary data.</text>
</comment>
<dbReference type="Gene3D" id="1.25.40.10">
    <property type="entry name" value="Tetratricopeptide repeat domain"/>
    <property type="match status" value="1"/>
</dbReference>